<dbReference type="CDD" id="cd06174">
    <property type="entry name" value="MFS"/>
    <property type="match status" value="1"/>
</dbReference>
<feature type="transmembrane region" description="Helical" evidence="7">
    <location>
        <begin position="186"/>
        <end position="205"/>
    </location>
</feature>
<dbReference type="InterPro" id="IPR036259">
    <property type="entry name" value="MFS_trans_sf"/>
</dbReference>
<evidence type="ECO:0000313" key="9">
    <source>
        <dbReference type="EMBL" id="EEG50848.1"/>
    </source>
</evidence>
<feature type="transmembrane region" description="Helical" evidence="7">
    <location>
        <begin position="112"/>
        <end position="133"/>
    </location>
</feature>
<feature type="transmembrane region" description="Helical" evidence="7">
    <location>
        <begin position="297"/>
        <end position="317"/>
    </location>
</feature>
<feature type="transmembrane region" description="Helical" evidence="7">
    <location>
        <begin position="323"/>
        <end position="341"/>
    </location>
</feature>
<dbReference type="InterPro" id="IPR011701">
    <property type="entry name" value="MFS"/>
</dbReference>
<dbReference type="EMBL" id="ACBZ01000006">
    <property type="protein sequence ID" value="EEG50848.1"/>
    <property type="molecule type" value="Genomic_DNA"/>
</dbReference>
<dbReference type="PROSITE" id="PS50850">
    <property type="entry name" value="MFS"/>
    <property type="match status" value="1"/>
</dbReference>
<dbReference type="InterPro" id="IPR020846">
    <property type="entry name" value="MFS_dom"/>
</dbReference>
<evidence type="ECO:0000256" key="1">
    <source>
        <dbReference type="ARBA" id="ARBA00004651"/>
    </source>
</evidence>
<evidence type="ECO:0000256" key="6">
    <source>
        <dbReference type="ARBA" id="ARBA00023136"/>
    </source>
</evidence>
<feature type="transmembrane region" description="Helical" evidence="7">
    <location>
        <begin position="233"/>
        <end position="253"/>
    </location>
</feature>
<keyword evidence="6 7" id="KW-0472">Membrane</keyword>
<keyword evidence="3" id="KW-1003">Cell membrane</keyword>
<gene>
    <name evidence="9" type="ORF">RUMHYD_00242</name>
</gene>
<dbReference type="PANTHER" id="PTHR43124:SF3">
    <property type="entry name" value="CHLORAMPHENICOL EFFLUX PUMP RV0191"/>
    <property type="match status" value="1"/>
</dbReference>
<keyword evidence="4 7" id="KW-0812">Transmembrane</keyword>
<protein>
    <recommendedName>
        <fullName evidence="8">Major facilitator superfamily (MFS) profile domain-containing protein</fullName>
    </recommendedName>
</protein>
<reference evidence="9 10" key="2">
    <citation type="submission" date="2009-02" db="EMBL/GenBank/DDBJ databases">
        <title>Draft genome sequence of Blautia hydrogenotrophica DSM 10507 (Ruminococcus hydrogenotrophicus DSM 10507).</title>
        <authorList>
            <person name="Sudarsanam P."/>
            <person name="Ley R."/>
            <person name="Guruge J."/>
            <person name="Turnbaugh P.J."/>
            <person name="Mahowald M."/>
            <person name="Liep D."/>
            <person name="Gordon J."/>
        </authorList>
    </citation>
    <scope>NUCLEOTIDE SEQUENCE [LARGE SCALE GENOMIC DNA]</scope>
    <source>
        <strain evidence="10">DSM 10507 / JCM 14656 / S5a33</strain>
    </source>
</reference>
<comment type="subcellular location">
    <subcellularLocation>
        <location evidence="1">Cell membrane</location>
        <topology evidence="1">Multi-pass membrane protein</topology>
    </subcellularLocation>
</comment>
<keyword evidence="5 7" id="KW-1133">Transmembrane helix</keyword>
<sequence>MNNKIRTYGGFIMNQSFVKKYGTLLLLAAGAGIIFQLPYIRETFYPQIQAAMNLSNAQMGLLSSGYATVALLSYFIGGIVADRFSARKLLTFSFLATGALGLWFSTFPSYNVARVIFVLMGISTIITYWSACIKATRMLGTPEEQGRLFGLQEGLRGILNALLVFGMTAAYSFFAVKSETLGTSMAIKVCSITVIIIGILNFIFIEDTKKEENTESLGSVVKGMFKALTIPRVWVLVAIIFTAYSVYGLIGYVNTYAVQYYDLSAAMGSTLGGIRYLLQGVGGIIGGFLADRLHSRIKVIAGGCILLAISFGLFIVLPVKASLLVAVIINFFFGLIFIYAVRSQYFAVHDDAGIPLEMSGRVSGIASALGFAPDLFLYTLVGGWMDTYGAAGFKMTWAYAVVASLLCVVMAFVLSRIIKKNASKANA</sequence>
<evidence type="ECO:0000256" key="2">
    <source>
        <dbReference type="ARBA" id="ARBA00022448"/>
    </source>
</evidence>
<dbReference type="Proteomes" id="UP000003100">
    <property type="component" value="Unassembled WGS sequence"/>
</dbReference>
<evidence type="ECO:0000313" key="10">
    <source>
        <dbReference type="Proteomes" id="UP000003100"/>
    </source>
</evidence>
<accession>C0CHC7</accession>
<feature type="transmembrane region" description="Helical" evidence="7">
    <location>
        <begin position="21"/>
        <end position="39"/>
    </location>
</feature>
<proteinExistence type="predicted"/>
<evidence type="ECO:0000256" key="4">
    <source>
        <dbReference type="ARBA" id="ARBA00022692"/>
    </source>
</evidence>
<dbReference type="PATRIC" id="fig|476272.21.peg.3247"/>
<feature type="domain" description="Major facilitator superfamily (MFS) profile" evidence="8">
    <location>
        <begin position="16"/>
        <end position="421"/>
    </location>
</feature>
<comment type="caution">
    <text evidence="9">The sequence shown here is derived from an EMBL/GenBank/DDBJ whole genome shotgun (WGS) entry which is preliminary data.</text>
</comment>
<feature type="transmembrane region" description="Helical" evidence="7">
    <location>
        <begin position="397"/>
        <end position="418"/>
    </location>
</feature>
<evidence type="ECO:0000256" key="5">
    <source>
        <dbReference type="ARBA" id="ARBA00022989"/>
    </source>
</evidence>
<keyword evidence="2" id="KW-0813">Transport</keyword>
<evidence type="ECO:0000256" key="3">
    <source>
        <dbReference type="ARBA" id="ARBA00022475"/>
    </source>
</evidence>
<feature type="transmembrane region" description="Helical" evidence="7">
    <location>
        <begin position="154"/>
        <end position="174"/>
    </location>
</feature>
<evidence type="ECO:0000256" key="7">
    <source>
        <dbReference type="SAM" id="Phobius"/>
    </source>
</evidence>
<dbReference type="GO" id="GO:0005886">
    <property type="term" value="C:plasma membrane"/>
    <property type="evidence" value="ECO:0007669"/>
    <property type="project" value="UniProtKB-SubCell"/>
</dbReference>
<reference evidence="9 10" key="1">
    <citation type="submission" date="2009-01" db="EMBL/GenBank/DDBJ databases">
        <authorList>
            <person name="Fulton L."/>
            <person name="Clifton S."/>
            <person name="Fulton B."/>
            <person name="Xu J."/>
            <person name="Minx P."/>
            <person name="Pepin K.H."/>
            <person name="Johnson M."/>
            <person name="Bhonagiri V."/>
            <person name="Nash W.E."/>
            <person name="Mardis E.R."/>
            <person name="Wilson R.K."/>
        </authorList>
    </citation>
    <scope>NUCLEOTIDE SEQUENCE [LARGE SCALE GENOMIC DNA]</scope>
    <source>
        <strain evidence="10">DSM 10507 / JCM 14656 / S5a33</strain>
    </source>
</reference>
<dbReference type="HOGENOM" id="CLU_043790_0_0_9"/>
<dbReference type="Gene3D" id="1.20.1250.20">
    <property type="entry name" value="MFS general substrate transporter like domains"/>
    <property type="match status" value="2"/>
</dbReference>
<dbReference type="InterPro" id="IPR050189">
    <property type="entry name" value="MFS_Efflux_Transporters"/>
</dbReference>
<dbReference type="Pfam" id="PF07690">
    <property type="entry name" value="MFS_1"/>
    <property type="match status" value="1"/>
</dbReference>
<organism evidence="9 10">
    <name type="scientific">Blautia hydrogenotrophica (strain DSM 10507 / JCM 14656 / S5a33)</name>
    <name type="common">Ruminococcus hydrogenotrophicus</name>
    <dbReference type="NCBI Taxonomy" id="476272"/>
    <lineage>
        <taxon>Bacteria</taxon>
        <taxon>Bacillati</taxon>
        <taxon>Bacillota</taxon>
        <taxon>Clostridia</taxon>
        <taxon>Lachnospirales</taxon>
        <taxon>Lachnospiraceae</taxon>
        <taxon>Blautia</taxon>
    </lineage>
</organism>
<evidence type="ECO:0000259" key="8">
    <source>
        <dbReference type="PROSITE" id="PS50850"/>
    </source>
</evidence>
<name>C0CHC7_BLAHS</name>
<dbReference type="PANTHER" id="PTHR43124">
    <property type="entry name" value="PURINE EFFLUX PUMP PBUE"/>
    <property type="match status" value="1"/>
</dbReference>
<feature type="transmembrane region" description="Helical" evidence="7">
    <location>
        <begin position="273"/>
        <end position="290"/>
    </location>
</feature>
<feature type="transmembrane region" description="Helical" evidence="7">
    <location>
        <begin position="89"/>
        <end position="106"/>
    </location>
</feature>
<dbReference type="SUPFAM" id="SSF103473">
    <property type="entry name" value="MFS general substrate transporter"/>
    <property type="match status" value="1"/>
</dbReference>
<feature type="transmembrane region" description="Helical" evidence="7">
    <location>
        <begin position="362"/>
        <end position="385"/>
    </location>
</feature>
<dbReference type="eggNOG" id="COG2271">
    <property type="taxonomic scope" value="Bacteria"/>
</dbReference>
<feature type="transmembrane region" description="Helical" evidence="7">
    <location>
        <begin position="59"/>
        <end position="77"/>
    </location>
</feature>
<dbReference type="AlphaFoldDB" id="C0CHC7"/>
<dbReference type="GO" id="GO:0022857">
    <property type="term" value="F:transmembrane transporter activity"/>
    <property type="evidence" value="ECO:0007669"/>
    <property type="project" value="InterPro"/>
</dbReference>
<keyword evidence="10" id="KW-1185">Reference proteome</keyword>